<dbReference type="PANTHER" id="PTHR40392">
    <property type="entry name" value="2-PHOSPHO-L-LACTATE GUANYLYLTRANSFERASE"/>
    <property type="match status" value="1"/>
</dbReference>
<dbReference type="RefSeq" id="WP_106251937.1">
    <property type="nucleotide sequence ID" value="NZ_PVZC01000009.1"/>
</dbReference>
<organism evidence="6 7">
    <name type="scientific">Allonocardiopsis opalescens</name>
    <dbReference type="NCBI Taxonomy" id="1144618"/>
    <lineage>
        <taxon>Bacteria</taxon>
        <taxon>Bacillati</taxon>
        <taxon>Actinomycetota</taxon>
        <taxon>Actinomycetes</taxon>
        <taxon>Streptosporangiales</taxon>
        <taxon>Allonocardiopsis</taxon>
    </lineage>
</organism>
<dbReference type="Gene3D" id="3.90.550.10">
    <property type="entry name" value="Spore Coat Polysaccharide Biosynthesis Protein SpsA, Chain A"/>
    <property type="match status" value="1"/>
</dbReference>
<comment type="function">
    <text evidence="5">Guanylyltransferase that catalyzes the activation of phosphoenolpyruvate (PEP) as enolpyruvoyl-2-diphospho-5'-guanosine, via the condensation of PEP with GTP. It is involved in the biosynthesis of coenzyme F420, a hydride carrier cofactor.</text>
</comment>
<evidence type="ECO:0000256" key="4">
    <source>
        <dbReference type="ARBA" id="ARBA00023134"/>
    </source>
</evidence>
<proteinExistence type="inferred from homology"/>
<evidence type="ECO:0000256" key="2">
    <source>
        <dbReference type="ARBA" id="ARBA00022695"/>
    </source>
</evidence>
<comment type="similarity">
    <text evidence="5">Belongs to the CofC family.</text>
</comment>
<dbReference type="Pfam" id="PF01983">
    <property type="entry name" value="CofC"/>
    <property type="match status" value="1"/>
</dbReference>
<dbReference type="EC" id="2.7.7.105" evidence="5"/>
<evidence type="ECO:0000256" key="3">
    <source>
        <dbReference type="ARBA" id="ARBA00022741"/>
    </source>
</evidence>
<evidence type="ECO:0000256" key="1">
    <source>
        <dbReference type="ARBA" id="ARBA00022679"/>
    </source>
</evidence>
<dbReference type="InterPro" id="IPR002835">
    <property type="entry name" value="CofC"/>
</dbReference>
<dbReference type="NCBIfam" id="TIGR03552">
    <property type="entry name" value="F420_cofC"/>
    <property type="match status" value="1"/>
</dbReference>
<dbReference type="PANTHER" id="PTHR40392:SF1">
    <property type="entry name" value="2-PHOSPHO-L-LACTATE GUANYLYLTRANSFERASE"/>
    <property type="match status" value="1"/>
</dbReference>
<comment type="catalytic activity">
    <reaction evidence="5">
        <text>phosphoenolpyruvate + GTP + H(+) = enolpyruvoyl-2-diphospho-5'-guanosine + diphosphate</text>
        <dbReference type="Rhea" id="RHEA:30519"/>
        <dbReference type="ChEBI" id="CHEBI:15378"/>
        <dbReference type="ChEBI" id="CHEBI:33019"/>
        <dbReference type="ChEBI" id="CHEBI:37565"/>
        <dbReference type="ChEBI" id="CHEBI:58702"/>
        <dbReference type="ChEBI" id="CHEBI:143701"/>
        <dbReference type="EC" id="2.7.7.105"/>
    </reaction>
</comment>
<evidence type="ECO:0000313" key="6">
    <source>
        <dbReference type="EMBL" id="PRX95656.1"/>
    </source>
</evidence>
<name>A0A2T0PVT9_9ACTN</name>
<dbReference type="InterPro" id="IPR029044">
    <property type="entry name" value="Nucleotide-diphossugar_trans"/>
</dbReference>
<keyword evidence="1 5" id="KW-0808">Transferase</keyword>
<dbReference type="HAMAP" id="MF_02114">
    <property type="entry name" value="CofC"/>
    <property type="match status" value="1"/>
</dbReference>
<feature type="binding site" evidence="5">
    <location>
        <position position="155"/>
    </location>
    <ligand>
        <name>phosphoenolpyruvate</name>
        <dbReference type="ChEBI" id="CHEBI:58702"/>
    </ligand>
</feature>
<evidence type="ECO:0000313" key="7">
    <source>
        <dbReference type="Proteomes" id="UP000237846"/>
    </source>
</evidence>
<feature type="binding site" evidence="5">
    <location>
        <position position="174"/>
    </location>
    <ligand>
        <name>phosphoenolpyruvate</name>
        <dbReference type="ChEBI" id="CHEBI:58702"/>
    </ligand>
</feature>
<dbReference type="GO" id="GO:0052645">
    <property type="term" value="P:F420-0 metabolic process"/>
    <property type="evidence" value="ECO:0007669"/>
    <property type="project" value="UniProtKB-UniRule"/>
</dbReference>
<keyword evidence="3 5" id="KW-0547">Nucleotide-binding</keyword>
<comment type="caution">
    <text evidence="6">The sequence shown here is derived from an EMBL/GenBank/DDBJ whole genome shotgun (WGS) entry which is preliminary data.</text>
</comment>
<keyword evidence="2 5" id="KW-0548">Nucleotidyltransferase</keyword>
<dbReference type="GO" id="GO:0005525">
    <property type="term" value="F:GTP binding"/>
    <property type="evidence" value="ECO:0007669"/>
    <property type="project" value="UniProtKB-KW"/>
</dbReference>
<evidence type="ECO:0000256" key="5">
    <source>
        <dbReference type="HAMAP-Rule" id="MF_02114"/>
    </source>
</evidence>
<protein>
    <recommendedName>
        <fullName evidence="5">Phosphoenolpyruvate guanylyltransferase</fullName>
        <shortName evidence="5">PEP guanylyltransferase</shortName>
        <ecNumber evidence="5">2.7.7.105</ecNumber>
    </recommendedName>
</protein>
<gene>
    <name evidence="5" type="primary">fbiD</name>
    <name evidence="6" type="ORF">CLV72_109265</name>
</gene>
<reference evidence="6 7" key="1">
    <citation type="submission" date="2018-03" db="EMBL/GenBank/DDBJ databases">
        <title>Genomic Encyclopedia of Archaeal and Bacterial Type Strains, Phase II (KMG-II): from individual species to whole genera.</title>
        <authorList>
            <person name="Goeker M."/>
        </authorList>
    </citation>
    <scope>NUCLEOTIDE SEQUENCE [LARGE SCALE GENOMIC DNA]</scope>
    <source>
        <strain evidence="6 7">DSM 45601</strain>
    </source>
</reference>
<dbReference type="UniPathway" id="UPA00071"/>
<sequence length="234" mass="23240">MSTRTGPSAPPGPHALAAPRWSVVVAVKRLAEAKSRLADFAGAHREPLALAFACDTVAAALACDRVAAVYAVTDDPVAAARLAALGAAVTGDEPGGGLNAAYRRGAARARSERPALGVAALQADLPALRPAELARALDAAGAGTAFVADTPGTGTALYAAGPLAAFEPAFGGASAERHRGAGARELRITGVESVRRDVDTAEDLREAVALGVGPRTREVAGALGVAAAAATPCP</sequence>
<dbReference type="AlphaFoldDB" id="A0A2T0PVT9"/>
<dbReference type="Proteomes" id="UP000237846">
    <property type="component" value="Unassembled WGS sequence"/>
</dbReference>
<keyword evidence="4 5" id="KW-0342">GTP-binding</keyword>
<dbReference type="SUPFAM" id="SSF53448">
    <property type="entry name" value="Nucleotide-diphospho-sugar transferases"/>
    <property type="match status" value="1"/>
</dbReference>
<feature type="binding site" evidence="5">
    <location>
        <position position="171"/>
    </location>
    <ligand>
        <name>phosphoenolpyruvate</name>
        <dbReference type="ChEBI" id="CHEBI:58702"/>
    </ligand>
</feature>
<keyword evidence="7" id="KW-1185">Reference proteome</keyword>
<dbReference type="GO" id="GO:0043814">
    <property type="term" value="F:phospholactate guanylyltransferase activity"/>
    <property type="evidence" value="ECO:0007669"/>
    <property type="project" value="InterPro"/>
</dbReference>
<dbReference type="EMBL" id="PVZC01000009">
    <property type="protein sequence ID" value="PRX95656.1"/>
    <property type="molecule type" value="Genomic_DNA"/>
</dbReference>
<dbReference type="OrthoDB" id="9151145at2"/>
<comment type="pathway">
    <text evidence="5">Cofactor biosynthesis; coenzyme F420 biosynthesis.</text>
</comment>
<accession>A0A2T0PVT9</accession>